<feature type="compositionally biased region" description="Polar residues" evidence="2">
    <location>
        <begin position="26"/>
        <end position="35"/>
    </location>
</feature>
<feature type="compositionally biased region" description="Low complexity" evidence="2">
    <location>
        <begin position="338"/>
        <end position="353"/>
    </location>
</feature>
<dbReference type="PROSITE" id="PS50076">
    <property type="entry name" value="DNAJ_2"/>
    <property type="match status" value="1"/>
</dbReference>
<feature type="compositionally biased region" description="Polar residues" evidence="2">
    <location>
        <begin position="775"/>
        <end position="787"/>
    </location>
</feature>
<feature type="compositionally biased region" description="Low complexity" evidence="2">
    <location>
        <begin position="553"/>
        <end position="568"/>
    </location>
</feature>
<keyword evidence="1" id="KW-0802">TPR repeat</keyword>
<dbReference type="SUPFAM" id="SSF48452">
    <property type="entry name" value="TPR-like"/>
    <property type="match status" value="2"/>
</dbReference>
<feature type="compositionally biased region" description="Basic residues" evidence="2">
    <location>
        <begin position="38"/>
        <end position="50"/>
    </location>
</feature>
<sequence length="1531" mass="159843">MAEEASSSYRGRAADVLGPPLKFTFQAGQVEQPQPRQGGKHAKPHKHSSPFRKPPEDKPFPSFPASPAPAMNGMHPGSTAASGSAASASSSAPSPALPRSLESAFNGMHAGTGAKSGDVSKAASSNAAAQLPPRFASVVNVSKDSAATPAAAQQRRPNTAARTGPRTAARRRANLRTPGGAVGTPGGASPFLREGSPMDWSPSFPEPAAPKAADEHLRNGAEDVARSKPGNPSGVAEDHLSDKDDVLDGLHADLAASSLSGDGNKQQAQLSEAFSSSFNLGSHPDSQAGQPPAQPASESATAPKPKAADGPAKFAELTAQWKARPDAASDGRPGQNGQSQSATSQATASMPGAGSVGGESAGGRSLSDDSSADSGLPRGVMHHGSSDSPAEGRRARISHLSQAAKQMKEARHHIRVDTRPGMTLKDFQAAAKAHASRKAKAGSARMHVDHGTASNATAQAAETVAANGQANGFMHPFSTAASASDKGQAWRSYQSSQTDASQDSISAEGSSRPQAASSGNPAGRSRPATADLDEYLSRQHPARSNAPTDSMKASGPSASAAEAPSLSAQRGRPSSAGNASHAASFSAAQPSHAKQQADVHDVTAPSLPAGTSAGTIHAAEQAEQVDASRPTAAGTIPAPQAEAGTRSFTFTFGQQTAGSHSENQPGSVENPPTSQSGVNFEAPPAAEASTAGKAERKAQRTPKRSTAETFRPGSPAPIFMFSSPATKPSQQQPSVPSTSPTSFTFGAVPTTATPKQQPTAQGSSSAWPNAGFKQPQPTFTASASQASYAGFSSAAPAGQNVSGGSAASWPKPGTSFMPQPPMSFPGFNAQTSQQGQAPAHKEPVFTFGQQPEPQPAALGGPAAQQQPDPGSARARGLTFGLGSQNVPPTQNSARPSKGRSGRHAAKAATPHAAKHQPHAAAPQNGPAYSQPGPRMSIPVRCSNHFESPVQGTPAASGRYAPAADAAHNSPEQDVERLRQRGNDAFQRGNYNRAADLYTRAIKQQVQLGVTEGLGKLYSNLAACFLQQEHFSKAIQACQLALQAEPGFHKASIRLATCQMRLGDAAAAKAALEADPRLQTHADVAAKLAEIKAHGSRISAAISAADSAQSTSAVEAALAQVDALLQPDQAPGSQDLQRLKHQLQLQLSRFEDAAGACQPRRFPSGKAPPDWHWWLTVQAAFHSGELSHAADLLSTQITAASPWGASPPGLAIGAWKGAADGAGQQLGTGHAQEILGSMQRMLKLKEAGNSALKASQAQQAVEHYSKALQLQHPPSIPFAAVLHANRAAARQSLRQHAEAIADCLRATALKPDYAKAHSRLAALLMDLKHNNRAVDVLERLDGLVKGSSLESADVARRLRDARLGARFDAADHYKLLGVDRTVCSEDVRRAYKKSALQLHPDKALTQCRFSLRLGDQGLELCSRSETEQRVRDNADWLFKCIAEAHTTLTDPTERQELDSGLARQERHQRARAGSYRASPTSRRPAQSPYASYTSKTYGSHSGHRYKGEPEAPSWEDYDDDYVPYSSSRWNYY</sequence>
<dbReference type="InterPro" id="IPR036869">
    <property type="entry name" value="J_dom_sf"/>
</dbReference>
<dbReference type="EMBL" id="CAXHTA020000015">
    <property type="protein sequence ID" value="CAL5226032.1"/>
    <property type="molecule type" value="Genomic_DNA"/>
</dbReference>
<gene>
    <name evidence="4" type="primary">g8843</name>
    <name evidence="4" type="ORF">VP750_LOCUS7938</name>
</gene>
<evidence type="ECO:0000256" key="1">
    <source>
        <dbReference type="PROSITE-ProRule" id="PRU00339"/>
    </source>
</evidence>
<feature type="compositionally biased region" description="Basic and acidic residues" evidence="2">
    <location>
        <begin position="212"/>
        <end position="226"/>
    </location>
</feature>
<feature type="compositionally biased region" description="Polar residues" evidence="2">
    <location>
        <begin position="881"/>
        <end position="894"/>
    </location>
</feature>
<dbReference type="Gene3D" id="1.25.40.10">
    <property type="entry name" value="Tetratricopeptide repeat domain"/>
    <property type="match status" value="2"/>
</dbReference>
<organism evidence="4 5">
    <name type="scientific">Coccomyxa viridis</name>
    <dbReference type="NCBI Taxonomy" id="1274662"/>
    <lineage>
        <taxon>Eukaryota</taxon>
        <taxon>Viridiplantae</taxon>
        <taxon>Chlorophyta</taxon>
        <taxon>core chlorophytes</taxon>
        <taxon>Trebouxiophyceae</taxon>
        <taxon>Trebouxiophyceae incertae sedis</taxon>
        <taxon>Coccomyxaceae</taxon>
        <taxon>Coccomyxa</taxon>
    </lineage>
</organism>
<evidence type="ECO:0000256" key="2">
    <source>
        <dbReference type="SAM" id="MobiDB-lite"/>
    </source>
</evidence>
<feature type="compositionally biased region" description="Basic and acidic residues" evidence="2">
    <location>
        <begin position="236"/>
        <end position="251"/>
    </location>
</feature>
<feature type="region of interest" description="Disordered" evidence="2">
    <location>
        <begin position="1450"/>
        <end position="1519"/>
    </location>
</feature>
<dbReference type="CDD" id="cd06257">
    <property type="entry name" value="DnaJ"/>
    <property type="match status" value="1"/>
</dbReference>
<dbReference type="InterPro" id="IPR001623">
    <property type="entry name" value="DnaJ_domain"/>
</dbReference>
<evidence type="ECO:0000313" key="5">
    <source>
        <dbReference type="Proteomes" id="UP001497392"/>
    </source>
</evidence>
<dbReference type="Gene3D" id="1.10.287.110">
    <property type="entry name" value="DnaJ domain"/>
    <property type="match status" value="1"/>
</dbReference>
<feature type="compositionally biased region" description="Low complexity" evidence="2">
    <location>
        <begin position="728"/>
        <end position="761"/>
    </location>
</feature>
<feature type="region of interest" description="Disordered" evidence="2">
    <location>
        <begin position="471"/>
        <end position="976"/>
    </location>
</feature>
<comment type="caution">
    <text evidence="4">The sequence shown here is derived from an EMBL/GenBank/DDBJ whole genome shotgun (WGS) entry which is preliminary data.</text>
</comment>
<keyword evidence="5" id="KW-1185">Reference proteome</keyword>
<proteinExistence type="predicted"/>
<dbReference type="Proteomes" id="UP001497392">
    <property type="component" value="Unassembled WGS sequence"/>
</dbReference>
<dbReference type="PANTHER" id="PTHR45181">
    <property type="entry name" value="HEAT SHOCK PROTEIN DNAJ WITH TETRATRICOPEPTIDE REPEAT-CONTAINING PROTEIN"/>
    <property type="match status" value="1"/>
</dbReference>
<feature type="compositionally biased region" description="Basic and acidic residues" evidence="2">
    <location>
        <begin position="1450"/>
        <end position="1466"/>
    </location>
</feature>
<dbReference type="Pfam" id="PF00226">
    <property type="entry name" value="DnaJ"/>
    <property type="match status" value="1"/>
</dbReference>
<protein>
    <submittedName>
        <fullName evidence="4">G8843 protein</fullName>
    </submittedName>
</protein>
<accession>A0ABP1G1E7</accession>
<dbReference type="PANTHER" id="PTHR45181:SF4">
    <property type="entry name" value="HEAT SHOCK PROTEIN DNAJ WITH TETRATRICOPEPTIDE REPEAT-CONTAINING PROTEIN"/>
    <property type="match status" value="1"/>
</dbReference>
<dbReference type="InterPro" id="IPR011990">
    <property type="entry name" value="TPR-like_helical_dom_sf"/>
</dbReference>
<feature type="repeat" description="TPR" evidence="1">
    <location>
        <begin position="1014"/>
        <end position="1047"/>
    </location>
</feature>
<feature type="compositionally biased region" description="Polar residues" evidence="2">
    <location>
        <begin position="1476"/>
        <end position="1498"/>
    </location>
</feature>
<name>A0ABP1G1E7_9CHLO</name>
<dbReference type="PRINTS" id="PR00625">
    <property type="entry name" value="JDOMAIN"/>
</dbReference>
<feature type="region of interest" description="Disordered" evidence="2">
    <location>
        <begin position="429"/>
        <end position="448"/>
    </location>
</feature>
<feature type="domain" description="J" evidence="3">
    <location>
        <begin position="1370"/>
        <end position="1460"/>
    </location>
</feature>
<feature type="compositionally biased region" description="Polar residues" evidence="2">
    <location>
        <begin position="646"/>
        <end position="678"/>
    </location>
</feature>
<dbReference type="Pfam" id="PF14559">
    <property type="entry name" value="TPR_19"/>
    <property type="match status" value="1"/>
</dbReference>
<evidence type="ECO:0000313" key="4">
    <source>
        <dbReference type="EMBL" id="CAL5226032.1"/>
    </source>
</evidence>
<dbReference type="SMART" id="SM00028">
    <property type="entry name" value="TPR"/>
    <property type="match status" value="4"/>
</dbReference>
<feature type="compositionally biased region" description="Polar residues" evidence="2">
    <location>
        <begin position="575"/>
        <end position="594"/>
    </location>
</feature>
<dbReference type="InterPro" id="IPR019734">
    <property type="entry name" value="TPR_rpt"/>
</dbReference>
<feature type="compositionally biased region" description="Polar residues" evidence="2">
    <location>
        <begin position="257"/>
        <end position="289"/>
    </location>
</feature>
<feature type="compositionally biased region" description="Low complexity" evidence="2">
    <location>
        <begin position="300"/>
        <end position="315"/>
    </location>
</feature>
<feature type="compositionally biased region" description="Low complexity" evidence="2">
    <location>
        <begin position="146"/>
        <end position="167"/>
    </location>
</feature>
<feature type="compositionally biased region" description="Polar residues" evidence="2">
    <location>
        <begin position="491"/>
        <end position="520"/>
    </location>
</feature>
<feature type="compositionally biased region" description="Low complexity" evidence="2">
    <location>
        <begin position="848"/>
        <end position="870"/>
    </location>
</feature>
<reference evidence="4 5" key="1">
    <citation type="submission" date="2024-06" db="EMBL/GenBank/DDBJ databases">
        <authorList>
            <person name="Kraege A."/>
            <person name="Thomma B."/>
        </authorList>
    </citation>
    <scope>NUCLEOTIDE SEQUENCE [LARGE SCALE GENOMIC DNA]</scope>
</reference>
<dbReference type="SUPFAM" id="SSF46565">
    <property type="entry name" value="Chaperone J-domain"/>
    <property type="match status" value="1"/>
</dbReference>
<feature type="compositionally biased region" description="Basic residues" evidence="2">
    <location>
        <begin position="896"/>
        <end position="905"/>
    </location>
</feature>
<feature type="compositionally biased region" description="Low complexity" evidence="2">
    <location>
        <begin position="362"/>
        <end position="376"/>
    </location>
</feature>
<dbReference type="PROSITE" id="PS50005">
    <property type="entry name" value="TPR"/>
    <property type="match status" value="1"/>
</dbReference>
<feature type="region of interest" description="Disordered" evidence="2">
    <location>
        <begin position="20"/>
        <end position="422"/>
    </location>
</feature>
<feature type="compositionally biased region" description="Low complexity" evidence="2">
    <location>
        <begin position="68"/>
        <end position="104"/>
    </location>
</feature>
<evidence type="ECO:0000259" key="3">
    <source>
        <dbReference type="PROSITE" id="PS50076"/>
    </source>
</evidence>
<dbReference type="SMART" id="SM00271">
    <property type="entry name" value="DnaJ"/>
    <property type="match status" value="1"/>
</dbReference>